<dbReference type="PANTHER" id="PTHR14413">
    <property type="entry name" value="RIBOSOMAL PROTEIN L17"/>
    <property type="match status" value="1"/>
</dbReference>
<dbReference type="InterPro" id="IPR000456">
    <property type="entry name" value="Ribosomal_bL17"/>
</dbReference>
<dbReference type="VEuPathDB" id="FungiDB:A1O9_02800"/>
<dbReference type="GO" id="GO:0005762">
    <property type="term" value="C:mitochondrial large ribosomal subunit"/>
    <property type="evidence" value="ECO:0007669"/>
    <property type="project" value="TreeGrafter"/>
</dbReference>
<evidence type="ECO:0000256" key="3">
    <source>
        <dbReference type="ARBA" id="ARBA00022980"/>
    </source>
</evidence>
<proteinExistence type="inferred from homology"/>
<keyword evidence="5 8" id="KW-0687">Ribonucleoprotein</keyword>
<dbReference type="GeneID" id="25277741"/>
<dbReference type="GO" id="GO:0006412">
    <property type="term" value="P:translation"/>
    <property type="evidence" value="ECO:0007669"/>
    <property type="project" value="InterPro"/>
</dbReference>
<dbReference type="Gene3D" id="3.90.1030.10">
    <property type="entry name" value="Ribosomal protein L17"/>
    <property type="match status" value="1"/>
</dbReference>
<dbReference type="HOGENOM" id="CLU_074407_1_1_1"/>
<dbReference type="InterPro" id="IPR047859">
    <property type="entry name" value="Ribosomal_bL17_CS"/>
</dbReference>
<evidence type="ECO:0000256" key="8">
    <source>
        <dbReference type="RuleBase" id="RU000660"/>
    </source>
</evidence>
<dbReference type="FunFam" id="3.90.1030.10:FF:000005">
    <property type="entry name" value="Probable 50S ribosomal protein L17"/>
    <property type="match status" value="1"/>
</dbReference>
<evidence type="ECO:0000256" key="5">
    <source>
        <dbReference type="ARBA" id="ARBA00023274"/>
    </source>
</evidence>
<comment type="similarity">
    <text evidence="2 8">Belongs to the bacterial ribosomal protein bL17 family.</text>
</comment>
<gene>
    <name evidence="10" type="ORF">A1O9_02800</name>
</gene>
<feature type="coiled-coil region" evidence="9">
    <location>
        <begin position="227"/>
        <end position="254"/>
    </location>
</feature>
<evidence type="ECO:0000313" key="11">
    <source>
        <dbReference type="Proteomes" id="UP000027920"/>
    </source>
</evidence>
<evidence type="ECO:0000256" key="2">
    <source>
        <dbReference type="ARBA" id="ARBA00008777"/>
    </source>
</evidence>
<dbReference type="Proteomes" id="UP000027920">
    <property type="component" value="Unassembled WGS sequence"/>
</dbReference>
<evidence type="ECO:0000256" key="4">
    <source>
        <dbReference type="ARBA" id="ARBA00023128"/>
    </source>
</evidence>
<dbReference type="AlphaFoldDB" id="A0A072Q017"/>
<keyword evidence="9" id="KW-0175">Coiled coil</keyword>
<protein>
    <recommendedName>
        <fullName evidence="6">Large ribosomal subunit protein bL17m</fullName>
    </recommendedName>
</protein>
<reference evidence="10 11" key="1">
    <citation type="submission" date="2013-03" db="EMBL/GenBank/DDBJ databases">
        <title>The Genome Sequence of Exophiala aquamarina CBS 119918.</title>
        <authorList>
            <consortium name="The Broad Institute Genomics Platform"/>
            <person name="Cuomo C."/>
            <person name="de Hoog S."/>
            <person name="Gorbushina A."/>
            <person name="Walker B."/>
            <person name="Young S.K."/>
            <person name="Zeng Q."/>
            <person name="Gargeya S."/>
            <person name="Fitzgerald M."/>
            <person name="Haas B."/>
            <person name="Abouelleil A."/>
            <person name="Allen A.W."/>
            <person name="Alvarado L."/>
            <person name="Arachchi H.M."/>
            <person name="Berlin A.M."/>
            <person name="Chapman S.B."/>
            <person name="Gainer-Dewar J."/>
            <person name="Goldberg J."/>
            <person name="Griggs A."/>
            <person name="Gujja S."/>
            <person name="Hansen M."/>
            <person name="Howarth C."/>
            <person name="Imamovic A."/>
            <person name="Ireland A."/>
            <person name="Larimer J."/>
            <person name="McCowan C."/>
            <person name="Murphy C."/>
            <person name="Pearson M."/>
            <person name="Poon T.W."/>
            <person name="Priest M."/>
            <person name="Roberts A."/>
            <person name="Saif S."/>
            <person name="Shea T."/>
            <person name="Sisk P."/>
            <person name="Sykes S."/>
            <person name="Wortman J."/>
            <person name="Nusbaum C."/>
            <person name="Birren B."/>
        </authorList>
    </citation>
    <scope>NUCLEOTIDE SEQUENCE [LARGE SCALE GENOMIC DNA]</scope>
    <source>
        <strain evidence="10 11">CBS 119918</strain>
    </source>
</reference>
<sequence>MSALKYRHLSRSSSHRQALLRNLVTSLIEHETISTTYAKAKEAQRMAEKLITLGKRNTGAAKHQAQQIFYLPEKHIPKLFGPLRERYATRPGGYTRVLRQERREKDQAETAILCLVDGPKDVRWHMTALTLAHERATDAPMREMTMMNVRKVTRFREDGLEALEEQVLKIESERQAPKDEDAEEEEWEDVDDDLIITKEAREAKWAHQRQEDSQKIEAIKLKLAKATELTDKHKNRLERQLKDLEKTLEDTSKEKFPVALPQAIRVGGSRKRRRLAKRNARTNIRVEV</sequence>
<keyword evidence="3 8" id="KW-0689">Ribosomal protein</keyword>
<comment type="function">
    <text evidence="7">Component of the mitochondrial ribosome (mitoribosome), a dedicated translation machinery responsible for the synthesis of mitochondrial genome-encoded proteins, including at least some of the essential transmembrane subunits of the mitochondrial respiratory chain. The mitoribosomes are attached to the mitochondrial inner membrane and translation products are cotranslationally integrated into the membrane.</text>
</comment>
<organism evidence="10 11">
    <name type="scientific">Exophiala aquamarina CBS 119918</name>
    <dbReference type="NCBI Taxonomy" id="1182545"/>
    <lineage>
        <taxon>Eukaryota</taxon>
        <taxon>Fungi</taxon>
        <taxon>Dikarya</taxon>
        <taxon>Ascomycota</taxon>
        <taxon>Pezizomycotina</taxon>
        <taxon>Eurotiomycetes</taxon>
        <taxon>Chaetothyriomycetidae</taxon>
        <taxon>Chaetothyriales</taxon>
        <taxon>Herpotrichiellaceae</taxon>
        <taxon>Exophiala</taxon>
    </lineage>
</organism>
<dbReference type="STRING" id="1182545.A0A072Q017"/>
<comment type="caution">
    <text evidence="10">The sequence shown here is derived from an EMBL/GenBank/DDBJ whole genome shotgun (WGS) entry which is preliminary data.</text>
</comment>
<evidence type="ECO:0000256" key="6">
    <source>
        <dbReference type="ARBA" id="ARBA00035290"/>
    </source>
</evidence>
<dbReference type="RefSeq" id="XP_013263825.1">
    <property type="nucleotide sequence ID" value="XM_013408371.1"/>
</dbReference>
<dbReference type="Pfam" id="PF01196">
    <property type="entry name" value="Ribosomal_L17"/>
    <property type="match status" value="1"/>
</dbReference>
<accession>A0A072Q017</accession>
<keyword evidence="4" id="KW-0496">Mitochondrion</keyword>
<dbReference type="GO" id="GO:0003735">
    <property type="term" value="F:structural constituent of ribosome"/>
    <property type="evidence" value="ECO:0007669"/>
    <property type="project" value="InterPro"/>
</dbReference>
<evidence type="ECO:0000256" key="7">
    <source>
        <dbReference type="ARBA" id="ARBA00037226"/>
    </source>
</evidence>
<name>A0A072Q017_9EURO</name>
<dbReference type="SUPFAM" id="SSF64263">
    <property type="entry name" value="Prokaryotic ribosomal protein L17"/>
    <property type="match status" value="1"/>
</dbReference>
<comment type="subcellular location">
    <subcellularLocation>
        <location evidence="1">Mitochondrion</location>
    </subcellularLocation>
</comment>
<keyword evidence="11" id="KW-1185">Reference proteome</keyword>
<dbReference type="InterPro" id="IPR036373">
    <property type="entry name" value="Ribosomal_bL17_sf"/>
</dbReference>
<dbReference type="EMBL" id="AMGV01000002">
    <property type="protein sequence ID" value="KEF61235.1"/>
    <property type="molecule type" value="Genomic_DNA"/>
</dbReference>
<dbReference type="PROSITE" id="PS01167">
    <property type="entry name" value="RIBOSOMAL_L17"/>
    <property type="match status" value="1"/>
</dbReference>
<evidence type="ECO:0000313" key="10">
    <source>
        <dbReference type="EMBL" id="KEF61235.1"/>
    </source>
</evidence>
<evidence type="ECO:0000256" key="1">
    <source>
        <dbReference type="ARBA" id="ARBA00004173"/>
    </source>
</evidence>
<dbReference type="OrthoDB" id="275000at2759"/>
<evidence type="ECO:0000256" key="9">
    <source>
        <dbReference type="SAM" id="Coils"/>
    </source>
</evidence>
<dbReference type="NCBIfam" id="TIGR00059">
    <property type="entry name" value="L17"/>
    <property type="match status" value="1"/>
</dbReference>
<dbReference type="PANTHER" id="PTHR14413:SF16">
    <property type="entry name" value="LARGE RIBOSOMAL SUBUNIT PROTEIN BL17M"/>
    <property type="match status" value="1"/>
</dbReference>